<evidence type="ECO:0000313" key="4">
    <source>
        <dbReference type="Proteomes" id="UP000261520"/>
    </source>
</evidence>
<dbReference type="GO" id="GO:0008017">
    <property type="term" value="F:microtubule binding"/>
    <property type="evidence" value="ECO:0007669"/>
    <property type="project" value="InterPro"/>
</dbReference>
<sequence length="350" mass="41507">YFLQPPKKGSSKKPEKSRTPILIDGLTKDEMSKEQLEDHIMRLREELDREREERNYFQLERDKVHAFWDITDRKLKEANAELKNLDKELEETEIKLQVEIKVYRQKMRHLLCEHQNTICELNADGVASKEALQAEQTLLEKKLRNDLASLLVDIHQVDTETPIMELKKVIFSKLFSIEDSEAKNEKMHDELQLDLENKRKTEVSQVRDNWNKFISTLMEKDKEVYEESTNLNKTEKELTQVLLENKQVTENLTEIQEEIAVLQNKMKYKSKKFDNKKEIELNNLAFEHEMLQKKFKELQLEVAELHKTSAETIEKMKNKADAKHMQMEKKIQTLTDKVRTVLYLSVFSVL</sequence>
<keyword evidence="1" id="KW-0175">Coiled coil</keyword>
<evidence type="ECO:0008006" key="5">
    <source>
        <dbReference type="Google" id="ProtNLM"/>
    </source>
</evidence>
<organism evidence="3 4">
    <name type="scientific">Periophthalmus magnuspinnatus</name>
    <dbReference type="NCBI Taxonomy" id="409849"/>
    <lineage>
        <taxon>Eukaryota</taxon>
        <taxon>Metazoa</taxon>
        <taxon>Chordata</taxon>
        <taxon>Craniata</taxon>
        <taxon>Vertebrata</taxon>
        <taxon>Euteleostomi</taxon>
        <taxon>Actinopterygii</taxon>
        <taxon>Neopterygii</taxon>
        <taxon>Teleostei</taxon>
        <taxon>Neoteleostei</taxon>
        <taxon>Acanthomorphata</taxon>
        <taxon>Gobiaria</taxon>
        <taxon>Gobiiformes</taxon>
        <taxon>Gobioidei</taxon>
        <taxon>Gobiidae</taxon>
        <taxon>Oxudercinae</taxon>
        <taxon>Periophthalmus</taxon>
    </lineage>
</organism>
<dbReference type="AlphaFoldDB" id="A0A3B3ZEA0"/>
<evidence type="ECO:0000313" key="3">
    <source>
        <dbReference type="Ensembl" id="ENSPMGP00000002903.1"/>
    </source>
</evidence>
<feature type="coiled-coil region" evidence="1">
    <location>
        <begin position="26"/>
        <end position="102"/>
    </location>
</feature>
<evidence type="ECO:0000256" key="2">
    <source>
        <dbReference type="SAM" id="MobiDB-lite"/>
    </source>
</evidence>
<reference evidence="3" key="1">
    <citation type="submission" date="2025-08" db="UniProtKB">
        <authorList>
            <consortium name="Ensembl"/>
        </authorList>
    </citation>
    <scope>IDENTIFICATION</scope>
</reference>
<feature type="region of interest" description="Disordered" evidence="2">
    <location>
        <begin position="1"/>
        <end position="21"/>
    </location>
</feature>
<feature type="coiled-coil region" evidence="1">
    <location>
        <begin position="231"/>
        <end position="337"/>
    </location>
</feature>
<dbReference type="Ensembl" id="ENSPMGT00000003078.1">
    <property type="protein sequence ID" value="ENSPMGP00000002903.1"/>
    <property type="gene ID" value="ENSPMGG00000002453.1"/>
</dbReference>
<dbReference type="GO" id="GO:0030317">
    <property type="term" value="P:flagellated sperm motility"/>
    <property type="evidence" value="ECO:0007669"/>
    <property type="project" value="TreeGrafter"/>
</dbReference>
<name>A0A3B3ZEA0_9GOBI</name>
<dbReference type="PANTHER" id="PTHR31543:SF0">
    <property type="entry name" value="DYNEIN REGULATORY COMPLEX SUBUNIT 4"/>
    <property type="match status" value="1"/>
</dbReference>
<dbReference type="GO" id="GO:0005874">
    <property type="term" value="C:microtubule"/>
    <property type="evidence" value="ECO:0007669"/>
    <property type="project" value="TreeGrafter"/>
</dbReference>
<protein>
    <recommendedName>
        <fullName evidence="5">Dynein regulatory complex subunit 4</fullName>
    </recommendedName>
</protein>
<reference evidence="3" key="2">
    <citation type="submission" date="2025-09" db="UniProtKB">
        <authorList>
            <consortium name="Ensembl"/>
        </authorList>
    </citation>
    <scope>IDENTIFICATION</scope>
</reference>
<dbReference type="Proteomes" id="UP000261520">
    <property type="component" value="Unplaced"/>
</dbReference>
<dbReference type="GO" id="GO:0005794">
    <property type="term" value="C:Golgi apparatus"/>
    <property type="evidence" value="ECO:0007669"/>
    <property type="project" value="TreeGrafter"/>
</dbReference>
<dbReference type="InterPro" id="IPR039308">
    <property type="entry name" value="GAS8"/>
</dbReference>
<proteinExistence type="predicted"/>
<dbReference type="GO" id="GO:0031267">
    <property type="term" value="F:small GTPase binding"/>
    <property type="evidence" value="ECO:0007669"/>
    <property type="project" value="InterPro"/>
</dbReference>
<dbReference type="PANTHER" id="PTHR31543">
    <property type="entry name" value="DYNEIN REGULATORY COMPLEX SUBUNIT 4"/>
    <property type="match status" value="1"/>
</dbReference>
<keyword evidence="4" id="KW-1185">Reference proteome</keyword>
<dbReference type="STRING" id="409849.ENSPMGP00000002903"/>
<accession>A0A3B3ZEA0</accession>
<evidence type="ECO:0000256" key="1">
    <source>
        <dbReference type="SAM" id="Coils"/>
    </source>
</evidence>